<organism evidence="2 3">
    <name type="scientific">Euroglyphus maynei</name>
    <name type="common">Mayne's house dust mite</name>
    <dbReference type="NCBI Taxonomy" id="6958"/>
    <lineage>
        <taxon>Eukaryota</taxon>
        <taxon>Metazoa</taxon>
        <taxon>Ecdysozoa</taxon>
        <taxon>Arthropoda</taxon>
        <taxon>Chelicerata</taxon>
        <taxon>Arachnida</taxon>
        <taxon>Acari</taxon>
        <taxon>Acariformes</taxon>
        <taxon>Sarcoptiformes</taxon>
        <taxon>Astigmata</taxon>
        <taxon>Psoroptidia</taxon>
        <taxon>Analgoidea</taxon>
        <taxon>Pyroglyphidae</taxon>
        <taxon>Pyroglyphinae</taxon>
        <taxon>Euroglyphus</taxon>
    </lineage>
</organism>
<evidence type="ECO:0000313" key="3">
    <source>
        <dbReference type="Proteomes" id="UP000194236"/>
    </source>
</evidence>
<feature type="region of interest" description="Disordered" evidence="1">
    <location>
        <begin position="1"/>
        <end position="30"/>
    </location>
</feature>
<keyword evidence="3" id="KW-1185">Reference proteome</keyword>
<gene>
    <name evidence="2" type="ORF">BLA29_015058</name>
</gene>
<accession>A0A1Y3BIQ8</accession>
<proteinExistence type="predicted"/>
<dbReference type="EMBL" id="MUJZ01020350">
    <property type="protein sequence ID" value="OTF80007.1"/>
    <property type="molecule type" value="Genomic_DNA"/>
</dbReference>
<name>A0A1Y3BIQ8_EURMA</name>
<protein>
    <submittedName>
        <fullName evidence="2">Uncharacterized protein</fullName>
    </submittedName>
</protein>
<dbReference type="AlphaFoldDB" id="A0A1Y3BIQ8"/>
<dbReference type="Proteomes" id="UP000194236">
    <property type="component" value="Unassembled WGS sequence"/>
</dbReference>
<sequence length="61" mass="6435">MRATTSVPAHLERNLIISPTPSTAPTISATPAPQATAISTDISQMLQTEQLSTALQHLNPL</sequence>
<reference evidence="2 3" key="1">
    <citation type="submission" date="2017-03" db="EMBL/GenBank/DDBJ databases">
        <title>Genome Survey of Euroglyphus maynei.</title>
        <authorList>
            <person name="Arlian L.G."/>
            <person name="Morgan M.S."/>
            <person name="Rider S.D."/>
        </authorList>
    </citation>
    <scope>NUCLEOTIDE SEQUENCE [LARGE SCALE GENOMIC DNA]</scope>
    <source>
        <strain evidence="2">Arlian Lab</strain>
        <tissue evidence="2">Whole body</tissue>
    </source>
</reference>
<comment type="caution">
    <text evidence="2">The sequence shown here is derived from an EMBL/GenBank/DDBJ whole genome shotgun (WGS) entry which is preliminary data.</text>
</comment>
<evidence type="ECO:0000313" key="2">
    <source>
        <dbReference type="EMBL" id="OTF80007.1"/>
    </source>
</evidence>
<feature type="compositionally biased region" description="Low complexity" evidence="1">
    <location>
        <begin position="16"/>
        <end position="30"/>
    </location>
</feature>
<evidence type="ECO:0000256" key="1">
    <source>
        <dbReference type="SAM" id="MobiDB-lite"/>
    </source>
</evidence>